<feature type="transmembrane region" description="Helical" evidence="6">
    <location>
        <begin position="477"/>
        <end position="500"/>
    </location>
</feature>
<feature type="transmembrane region" description="Helical" evidence="6">
    <location>
        <begin position="397"/>
        <end position="417"/>
    </location>
</feature>
<dbReference type="InterPro" id="IPR038766">
    <property type="entry name" value="Membrane_comp_ABC_pdt"/>
</dbReference>
<feature type="transmembrane region" description="Helical" evidence="6">
    <location>
        <begin position="760"/>
        <end position="789"/>
    </location>
</feature>
<evidence type="ECO:0000313" key="10">
    <source>
        <dbReference type="Proteomes" id="UP000064201"/>
    </source>
</evidence>
<proteinExistence type="predicted"/>
<evidence type="ECO:0000256" key="2">
    <source>
        <dbReference type="ARBA" id="ARBA00022475"/>
    </source>
</evidence>
<dbReference type="PANTHER" id="PTHR30287">
    <property type="entry name" value="MEMBRANE COMPONENT OF PREDICTED ABC SUPERFAMILY METABOLITE UPTAKE TRANSPORTER"/>
    <property type="match status" value="1"/>
</dbReference>
<dbReference type="InterPro" id="IPR025857">
    <property type="entry name" value="MacB_PCD"/>
</dbReference>
<keyword evidence="2" id="KW-1003">Cell membrane</keyword>
<feature type="domain" description="ABC3 transporter permease C-terminal" evidence="7">
    <location>
        <begin position="256"/>
        <end position="378"/>
    </location>
</feature>
<feature type="transmembrane region" description="Helical" evidence="6">
    <location>
        <begin position="809"/>
        <end position="829"/>
    </location>
</feature>
<evidence type="ECO:0000256" key="1">
    <source>
        <dbReference type="ARBA" id="ARBA00004651"/>
    </source>
</evidence>
<feature type="transmembrane region" description="Helical" evidence="6">
    <location>
        <begin position="719"/>
        <end position="739"/>
    </location>
</feature>
<comment type="subcellular location">
    <subcellularLocation>
        <location evidence="1">Cell membrane</location>
        <topology evidence="1">Multi-pass membrane protein</topology>
    </subcellularLocation>
</comment>
<feature type="transmembrane region" description="Helical" evidence="6">
    <location>
        <begin position="352"/>
        <end position="376"/>
    </location>
</feature>
<dbReference type="AlphaFoldDB" id="A0A0G3G2F3"/>
<dbReference type="PATRIC" id="fig|106634.4.peg.1727"/>
<dbReference type="InterPro" id="IPR003838">
    <property type="entry name" value="ABC3_permease_C"/>
</dbReference>
<evidence type="ECO:0000256" key="4">
    <source>
        <dbReference type="ARBA" id="ARBA00022989"/>
    </source>
</evidence>
<evidence type="ECO:0000256" key="5">
    <source>
        <dbReference type="ARBA" id="ARBA00023136"/>
    </source>
</evidence>
<feature type="transmembrane region" description="Helical" evidence="6">
    <location>
        <begin position="423"/>
        <end position="456"/>
    </location>
</feature>
<dbReference type="STRING" id="106634.TVD_08440"/>
<keyword evidence="5 6" id="KW-0472">Membrane</keyword>
<protein>
    <submittedName>
        <fullName evidence="9">ABC transporter, permease</fullName>
    </submittedName>
</protein>
<name>A0A0G3G2F3_9GAMM</name>
<feature type="domain" description="MacB-like periplasmic core" evidence="8">
    <location>
        <begin position="479"/>
        <end position="685"/>
    </location>
</feature>
<gene>
    <name evidence="9" type="ORF">TVD_08440</name>
</gene>
<evidence type="ECO:0000259" key="7">
    <source>
        <dbReference type="Pfam" id="PF02687"/>
    </source>
</evidence>
<sequence>MSGLVLRAWLRDWRRRPLQRVLTLVGVIIGVAVVLAVDLANQSAQRAFDRSMDEVAGAATHQVLGPASGFDEAFYRDLRMAGWRDTAPIVEGPARLPDGTTIYVLGVDPLAEGPFRGAASDIGDAPVQRLVTEPGTILPPAGWFRASGEAHEARRVLEAAGGEHEVTLIDRAAERDEPDEAPSDDAGASLWVTDIATAQVLLDRLGRLDRIDLRLADDEVEALVAALPAELELVAVESRGQAARQLAQAFRINLTAMSLLALLIAAFLIYNTQTFAVLRRREVIASLRLVGVGRRAIFGVVLLEALLVGVIGTLLGALLGVALAQVLVAQVAQTVTDHFFAVAVTGVTPRPLALAAVLLLGVGLSLAAALAPAWEAARVASPAGTGRGGLERRARGWAVWLALASIVLLLAGVGLIVTGAGALVGGFVALFLLIAGFVLLLPWVLAWTLRGLAVLVRGAALPRIAVRSLERSLSRSAPATSALTLALAAAIGVAVMVGSFRGSVEQWLGQALTSDLYVVPAAPASARGGARLPEDWTADLVARSGAVSVSSGTSQEVVSDRGLVDLYVVRPHADWLDYLPLLEAAVPREALGARLAADDAVLVTEPFAAHHDVGLGDRLSLAAAGGRRAFDILGIYRDYGNPQGTVLMTQAAFARGGAPPDGVGSFGLRLPDGADAEQAVEHLEAWLAAQDHAALVTRPGDIEQESMAIFDRTFAITHLLRVITLVVAFIAILGALIALQMERAREFATLRSLGLLPGGVRGLVVLQGGVLGVFAALAAIPLGLGMGWLLIEVINREAFGWGMDLRLPWVEVGETVLLGVGAALLASVIPAWRMARMRLVPALREVP</sequence>
<dbReference type="OrthoDB" id="343744at2"/>
<dbReference type="GO" id="GO:0005886">
    <property type="term" value="C:plasma membrane"/>
    <property type="evidence" value="ECO:0007669"/>
    <property type="project" value="UniProtKB-SubCell"/>
</dbReference>
<reference evidence="9 10" key="1">
    <citation type="submission" date="2015-04" db="EMBL/GenBank/DDBJ databases">
        <title>Complete Sequence for the Genome of the Thioalkalivibrio versutus D301.</title>
        <authorList>
            <person name="Mu T."/>
            <person name="Zhou J."/>
            <person name="Xu X."/>
        </authorList>
    </citation>
    <scope>NUCLEOTIDE SEQUENCE [LARGE SCALE GENOMIC DNA]</scope>
    <source>
        <strain evidence="9 10">D301</strain>
    </source>
</reference>
<organism evidence="9 10">
    <name type="scientific">Thioalkalivibrio versutus</name>
    <dbReference type="NCBI Taxonomy" id="106634"/>
    <lineage>
        <taxon>Bacteria</taxon>
        <taxon>Pseudomonadati</taxon>
        <taxon>Pseudomonadota</taxon>
        <taxon>Gammaproteobacteria</taxon>
        <taxon>Chromatiales</taxon>
        <taxon>Ectothiorhodospiraceae</taxon>
        <taxon>Thioalkalivibrio</taxon>
    </lineage>
</organism>
<evidence type="ECO:0000256" key="6">
    <source>
        <dbReference type="SAM" id="Phobius"/>
    </source>
</evidence>
<keyword evidence="10" id="KW-1185">Reference proteome</keyword>
<accession>A0A0G3G2F3</accession>
<evidence type="ECO:0000259" key="8">
    <source>
        <dbReference type="Pfam" id="PF12704"/>
    </source>
</evidence>
<keyword evidence="3 6" id="KW-0812">Transmembrane</keyword>
<dbReference type="PANTHER" id="PTHR30287:SF2">
    <property type="entry name" value="BLL1001 PROTEIN"/>
    <property type="match status" value="1"/>
</dbReference>
<keyword evidence="4 6" id="KW-1133">Transmembrane helix</keyword>
<evidence type="ECO:0000313" key="9">
    <source>
        <dbReference type="EMBL" id="AKJ95385.1"/>
    </source>
</evidence>
<evidence type="ECO:0000256" key="3">
    <source>
        <dbReference type="ARBA" id="ARBA00022692"/>
    </source>
</evidence>
<dbReference type="Pfam" id="PF12704">
    <property type="entry name" value="MacB_PCD"/>
    <property type="match status" value="1"/>
</dbReference>
<feature type="transmembrane region" description="Helical" evidence="6">
    <location>
        <begin position="254"/>
        <end position="278"/>
    </location>
</feature>
<dbReference type="Pfam" id="PF02687">
    <property type="entry name" value="FtsX"/>
    <property type="match status" value="2"/>
</dbReference>
<dbReference type="KEGG" id="tvr:TVD_08440"/>
<feature type="transmembrane region" description="Helical" evidence="6">
    <location>
        <begin position="299"/>
        <end position="332"/>
    </location>
</feature>
<dbReference type="Proteomes" id="UP000064201">
    <property type="component" value="Chromosome"/>
</dbReference>
<dbReference type="EMBL" id="CP011367">
    <property type="protein sequence ID" value="AKJ95385.1"/>
    <property type="molecule type" value="Genomic_DNA"/>
</dbReference>
<dbReference type="RefSeq" id="WP_047251354.1">
    <property type="nucleotide sequence ID" value="NZ_CP011367.1"/>
</dbReference>
<feature type="transmembrane region" description="Helical" evidence="6">
    <location>
        <begin position="21"/>
        <end position="40"/>
    </location>
</feature>
<feature type="domain" description="ABC3 transporter permease C-terminal" evidence="7">
    <location>
        <begin position="722"/>
        <end position="837"/>
    </location>
</feature>